<keyword evidence="2" id="KW-1015">Disulfide bond</keyword>
<dbReference type="SUPFAM" id="SSF57414">
    <property type="entry name" value="Hairpin loop containing domain-like"/>
    <property type="match status" value="1"/>
</dbReference>
<dbReference type="EMBL" id="JAFMPY010000038">
    <property type="protein sequence ID" value="MBO0906343.1"/>
    <property type="molecule type" value="Genomic_DNA"/>
</dbReference>
<accession>A0ABS3J9J2</accession>
<dbReference type="Gene3D" id="3.50.4.10">
    <property type="entry name" value="Hepatocyte Growth Factor"/>
    <property type="match status" value="2"/>
</dbReference>
<keyword evidence="1" id="KW-0677">Repeat</keyword>
<gene>
    <name evidence="5" type="ORF">J1C47_22055</name>
</gene>
<comment type="caution">
    <text evidence="5">The sequence shown here is derived from an EMBL/GenBank/DDBJ whole genome shotgun (WGS) entry which is preliminary data.</text>
</comment>
<evidence type="ECO:0000256" key="3">
    <source>
        <dbReference type="SAM" id="MobiDB-lite"/>
    </source>
</evidence>
<evidence type="ECO:0000259" key="4">
    <source>
        <dbReference type="SMART" id="SM00223"/>
    </source>
</evidence>
<feature type="compositionally biased region" description="Low complexity" evidence="3">
    <location>
        <begin position="144"/>
        <end position="155"/>
    </location>
</feature>
<evidence type="ECO:0000313" key="6">
    <source>
        <dbReference type="Proteomes" id="UP000664288"/>
    </source>
</evidence>
<proteinExistence type="predicted"/>
<dbReference type="SMART" id="SM00223">
    <property type="entry name" value="APPLE"/>
    <property type="match status" value="2"/>
</dbReference>
<dbReference type="InterPro" id="IPR000177">
    <property type="entry name" value="Apple"/>
</dbReference>
<evidence type="ECO:0000256" key="1">
    <source>
        <dbReference type="ARBA" id="ARBA00022737"/>
    </source>
</evidence>
<feature type="domain" description="Apple" evidence="4">
    <location>
        <begin position="173"/>
        <end position="247"/>
    </location>
</feature>
<reference evidence="5 6" key="1">
    <citation type="submission" date="2021-03" db="EMBL/GenBank/DDBJ databases">
        <title>Whole genome sequence of Jiella sp. MQZ13P-4.</title>
        <authorList>
            <person name="Tuo L."/>
        </authorList>
    </citation>
    <scope>NUCLEOTIDE SEQUENCE [LARGE SCALE GENOMIC DNA]</scope>
    <source>
        <strain evidence="5 6">MQZ13P-4</strain>
    </source>
</reference>
<feature type="region of interest" description="Disordered" evidence="3">
    <location>
        <begin position="126"/>
        <end position="155"/>
    </location>
</feature>
<evidence type="ECO:0000256" key="2">
    <source>
        <dbReference type="ARBA" id="ARBA00023157"/>
    </source>
</evidence>
<evidence type="ECO:0000313" key="5">
    <source>
        <dbReference type="EMBL" id="MBO0906343.1"/>
    </source>
</evidence>
<keyword evidence="6" id="KW-1185">Reference proteome</keyword>
<sequence>MGLLIADDVHQRKLATLIPAGSGCYSACAFVFLAGHERQADGELGVHQISSDSTDLVSAQLSISDILDVLGRFDTPTEVLTAMFKTPPDDMHVFTKAEVEQFGINRRQNGEGIAATAPVSATSAAPRGSAVALGGSKSDDVDASEPAAPSLPAASTSRLSALEEYARRPTRMALHAGLDFYGGDIASLRTGDAAACARQCLSMTGTCKAFTFNTNERIVSGPNCFLKSEKGIVDGNMVAISGELLTSADRDPGSFVMGVIDPKASVFDNVDLPGGDLSRRPAAGAYSKDQCRLACVENDRCLAFTFVAPKRECWLKWTIGTPRYRDGMVSGAKKLITFEAATIVELE</sequence>
<name>A0ABS3J9J2_9HYPH</name>
<organism evidence="5 6">
    <name type="scientific">Jiella sonneratiae</name>
    <dbReference type="NCBI Taxonomy" id="2816856"/>
    <lineage>
        <taxon>Bacteria</taxon>
        <taxon>Pseudomonadati</taxon>
        <taxon>Pseudomonadota</taxon>
        <taxon>Alphaproteobacteria</taxon>
        <taxon>Hyphomicrobiales</taxon>
        <taxon>Aurantimonadaceae</taxon>
        <taxon>Jiella</taxon>
    </lineage>
</organism>
<protein>
    <recommendedName>
        <fullName evidence="4">Apple domain-containing protein</fullName>
    </recommendedName>
</protein>
<feature type="domain" description="Apple" evidence="4">
    <location>
        <begin position="265"/>
        <end position="335"/>
    </location>
</feature>
<dbReference type="Pfam" id="PF14295">
    <property type="entry name" value="PAN_4"/>
    <property type="match status" value="2"/>
</dbReference>
<dbReference type="InterPro" id="IPR003609">
    <property type="entry name" value="Pan_app"/>
</dbReference>
<dbReference type="CDD" id="cd01100">
    <property type="entry name" value="APPLE_Factor_XI_like"/>
    <property type="match status" value="2"/>
</dbReference>
<dbReference type="Proteomes" id="UP000664288">
    <property type="component" value="Unassembled WGS sequence"/>
</dbReference>